<evidence type="ECO:0000313" key="3">
    <source>
        <dbReference type="Proteomes" id="UP000324159"/>
    </source>
</evidence>
<dbReference type="SUPFAM" id="SSF53850">
    <property type="entry name" value="Periplasmic binding protein-like II"/>
    <property type="match status" value="1"/>
</dbReference>
<dbReference type="InterPro" id="IPR011852">
    <property type="entry name" value="TRAP_TAXI"/>
</dbReference>
<dbReference type="EMBL" id="VNIB01000018">
    <property type="protein sequence ID" value="TYO95665.1"/>
    <property type="molecule type" value="Genomic_DNA"/>
</dbReference>
<evidence type="ECO:0008006" key="4">
    <source>
        <dbReference type="Google" id="ProtNLM"/>
    </source>
</evidence>
<organism evidence="2 3">
    <name type="scientific">Geothermobacter ehrlichii</name>
    <dbReference type="NCBI Taxonomy" id="213224"/>
    <lineage>
        <taxon>Bacteria</taxon>
        <taxon>Pseudomonadati</taxon>
        <taxon>Thermodesulfobacteriota</taxon>
        <taxon>Desulfuromonadia</taxon>
        <taxon>Desulfuromonadales</taxon>
        <taxon>Geothermobacteraceae</taxon>
        <taxon>Geothermobacter</taxon>
    </lineage>
</organism>
<feature type="signal peptide" evidence="1">
    <location>
        <begin position="1"/>
        <end position="22"/>
    </location>
</feature>
<comment type="caution">
    <text evidence="2">The sequence shown here is derived from an EMBL/GenBank/DDBJ whole genome shotgun (WGS) entry which is preliminary data.</text>
</comment>
<dbReference type="Pfam" id="PF16868">
    <property type="entry name" value="NMT1_3"/>
    <property type="match status" value="1"/>
</dbReference>
<dbReference type="OrthoDB" id="9780180at2"/>
<dbReference type="AlphaFoldDB" id="A0A5D3WEH6"/>
<dbReference type="RefSeq" id="WP_148897050.1">
    <property type="nucleotide sequence ID" value="NZ_VNIB01000018.1"/>
</dbReference>
<accession>A0A5D3WEH6</accession>
<feature type="chain" id="PRO_5022765526" description="TRAP transporter TAXI family solute receptor" evidence="1">
    <location>
        <begin position="23"/>
        <end position="323"/>
    </location>
</feature>
<evidence type="ECO:0000313" key="2">
    <source>
        <dbReference type="EMBL" id="TYO95665.1"/>
    </source>
</evidence>
<dbReference type="CDD" id="cd13520">
    <property type="entry name" value="PBP2_TAXI_TRAP"/>
    <property type="match status" value="1"/>
</dbReference>
<proteinExistence type="predicted"/>
<dbReference type="PANTHER" id="PTHR42941:SF1">
    <property type="entry name" value="SLL1037 PROTEIN"/>
    <property type="match status" value="1"/>
</dbReference>
<dbReference type="NCBIfam" id="TIGR02122">
    <property type="entry name" value="TRAP_TAXI"/>
    <property type="match status" value="1"/>
</dbReference>
<dbReference type="Proteomes" id="UP000324159">
    <property type="component" value="Unassembled WGS sequence"/>
</dbReference>
<name>A0A5D3WEH6_9BACT</name>
<dbReference type="Gene3D" id="3.40.190.10">
    <property type="entry name" value="Periplasmic binding protein-like II"/>
    <property type="match status" value="2"/>
</dbReference>
<reference evidence="2 3" key="1">
    <citation type="submission" date="2019-07" db="EMBL/GenBank/DDBJ databases">
        <title>Genomic Encyclopedia of Type Strains, Phase IV (KMG-IV): sequencing the most valuable type-strain genomes for metagenomic binning, comparative biology and taxonomic classification.</title>
        <authorList>
            <person name="Goeker M."/>
        </authorList>
    </citation>
    <scope>NUCLEOTIDE SEQUENCE [LARGE SCALE GENOMIC DNA]</scope>
    <source>
        <strain evidence="2 3">SS015</strain>
    </source>
</reference>
<sequence>MKYLRLLALLLGLVLFPGVVPATPARLSFVGGPDGGTFQYFSNGIATRLNRQRPATFQVVHLPSAGSVENIRRVNSGDADFGIAYSGDTWLARQGKLSDDPKPYRNIRAVAFLYGAPAHLVVPADSTIRSVEDLAGHSIAVGATGSGAATAARRYFSVLGLWSKLRVKMIGYNRAAQALAAGQVDAMWAFAGFPNASITQLAAKMPIRLLDTWPAGRKQGLDRVFPFYTPVTIPAGTYAGVDTEIKTFQDAAIWIAGKHLDADLVRQALEEIFSPEGLTFMVRVKKTAKEMSIGSGLTGIVIPVHPGAAAFWRSKGLKAIPVE</sequence>
<protein>
    <recommendedName>
        <fullName evidence="4">TRAP transporter TAXI family solute receptor</fullName>
    </recommendedName>
</protein>
<gene>
    <name evidence="2" type="ORF">EDC39_1183</name>
</gene>
<evidence type="ECO:0000256" key="1">
    <source>
        <dbReference type="SAM" id="SignalP"/>
    </source>
</evidence>
<dbReference type="PANTHER" id="PTHR42941">
    <property type="entry name" value="SLL1037 PROTEIN"/>
    <property type="match status" value="1"/>
</dbReference>
<keyword evidence="3" id="KW-1185">Reference proteome</keyword>
<keyword evidence="1" id="KW-0732">Signal</keyword>